<evidence type="ECO:0000259" key="3">
    <source>
        <dbReference type="Pfam" id="PF03713"/>
    </source>
</evidence>
<evidence type="ECO:0000256" key="1">
    <source>
        <dbReference type="SAM" id="MobiDB-lite"/>
    </source>
</evidence>
<dbReference type="PROSITE" id="PS51257">
    <property type="entry name" value="PROKAR_LIPOPROTEIN"/>
    <property type="match status" value="1"/>
</dbReference>
<dbReference type="Gene3D" id="1.20.1260.10">
    <property type="match status" value="1"/>
</dbReference>
<feature type="signal peptide" evidence="2">
    <location>
        <begin position="1"/>
        <end position="20"/>
    </location>
</feature>
<feature type="chain" id="PRO_5030749191" evidence="2">
    <location>
        <begin position="21"/>
        <end position="218"/>
    </location>
</feature>
<dbReference type="PANTHER" id="PTHR36933">
    <property type="entry name" value="SLL0788 PROTEIN"/>
    <property type="match status" value="1"/>
</dbReference>
<accession>A0A7X8MVL4</accession>
<evidence type="ECO:0000256" key="2">
    <source>
        <dbReference type="SAM" id="SignalP"/>
    </source>
</evidence>
<comment type="caution">
    <text evidence="4">The sequence shown here is derived from an EMBL/GenBank/DDBJ whole genome shotgun (WGS) entry which is preliminary data.</text>
</comment>
<dbReference type="InterPro" id="IPR005183">
    <property type="entry name" value="DUF305_CopM-like"/>
</dbReference>
<dbReference type="InterPro" id="IPR012347">
    <property type="entry name" value="Ferritin-like"/>
</dbReference>
<feature type="compositionally biased region" description="Acidic residues" evidence="1">
    <location>
        <begin position="51"/>
        <end position="61"/>
    </location>
</feature>
<reference evidence="4 5" key="1">
    <citation type="journal article" date="2020" name="Biotechnol. Biofuels">
        <title>New insights from the biogas microbiome by comprehensive genome-resolved metagenomics of nearly 1600 species originating from multiple anaerobic digesters.</title>
        <authorList>
            <person name="Campanaro S."/>
            <person name="Treu L."/>
            <person name="Rodriguez-R L.M."/>
            <person name="Kovalovszki A."/>
            <person name="Ziels R.M."/>
            <person name="Maus I."/>
            <person name="Zhu X."/>
            <person name="Kougias P.G."/>
            <person name="Basile A."/>
            <person name="Luo G."/>
            <person name="Schluter A."/>
            <person name="Konstantinidis K.T."/>
            <person name="Angelidaki I."/>
        </authorList>
    </citation>
    <scope>NUCLEOTIDE SEQUENCE [LARGE SCALE GENOMIC DNA]</scope>
    <source>
        <strain evidence="4">AS23ysBPME_344</strain>
    </source>
</reference>
<feature type="compositionally biased region" description="Low complexity" evidence="1">
    <location>
        <begin position="36"/>
        <end position="50"/>
    </location>
</feature>
<feature type="region of interest" description="Disordered" evidence="1">
    <location>
        <begin position="36"/>
        <end position="68"/>
    </location>
</feature>
<feature type="domain" description="DUF305" evidence="3">
    <location>
        <begin position="71"/>
        <end position="214"/>
    </location>
</feature>
<proteinExistence type="predicted"/>
<dbReference type="Proteomes" id="UP000568696">
    <property type="component" value="Unassembled WGS sequence"/>
</dbReference>
<dbReference type="EMBL" id="JAAYSN010000153">
    <property type="protein sequence ID" value="NLP39230.1"/>
    <property type="molecule type" value="Genomic_DNA"/>
</dbReference>
<organism evidence="4 5">
    <name type="scientific">Corynebacterium pollutisoli</name>
    <dbReference type="NCBI Taxonomy" id="1610489"/>
    <lineage>
        <taxon>Bacteria</taxon>
        <taxon>Bacillati</taxon>
        <taxon>Actinomycetota</taxon>
        <taxon>Actinomycetes</taxon>
        <taxon>Mycobacteriales</taxon>
        <taxon>Corynebacteriaceae</taxon>
        <taxon>Corynebacterium</taxon>
    </lineage>
</organism>
<dbReference type="OrthoDB" id="26872at2"/>
<dbReference type="PANTHER" id="PTHR36933:SF1">
    <property type="entry name" value="SLL0788 PROTEIN"/>
    <property type="match status" value="1"/>
</dbReference>
<dbReference type="AlphaFoldDB" id="A0A7X8MVL4"/>
<sequence length="218" mass="23705">MMKKTRIGIAILASASLALAACTTTDEEVVDPADGAAATATAAEDTTADTTTEDTTDEDVAADPAGNNEDDVEFAQMMIPHHEQGVELSDIILAKDGVDPRVQDLAQRIRDAQFQEAEQMRSWLDAWGAPQPEDTDMDHSDMDGMLDPEEVAEVEAADTPEAQELFLDHMISHHEGAVDMAETHRDNGQNEDALALSEQIVRTQEAEIAEMEEVRDSL</sequence>
<evidence type="ECO:0000313" key="5">
    <source>
        <dbReference type="Proteomes" id="UP000568696"/>
    </source>
</evidence>
<gene>
    <name evidence="4" type="ORF">GX356_05855</name>
</gene>
<dbReference type="RefSeq" id="WP_143337640.1">
    <property type="nucleotide sequence ID" value="NZ_FXAR01000011.1"/>
</dbReference>
<protein>
    <submittedName>
        <fullName evidence="4">DUF305 domain-containing protein</fullName>
    </submittedName>
</protein>
<name>A0A7X8MVL4_9CORY</name>
<dbReference type="Pfam" id="PF03713">
    <property type="entry name" value="DUF305"/>
    <property type="match status" value="1"/>
</dbReference>
<keyword evidence="2" id="KW-0732">Signal</keyword>
<evidence type="ECO:0000313" key="4">
    <source>
        <dbReference type="EMBL" id="NLP39230.1"/>
    </source>
</evidence>